<sequence>MFERISCCYFLHMGLIKCILPTPAQKALQLSYWTPRYTHPQASDYFPQTITQESTLQRTDYSLADTW</sequence>
<dbReference type="EMBL" id="GBXM01090854">
    <property type="protein sequence ID" value="JAH17723.1"/>
    <property type="molecule type" value="Transcribed_RNA"/>
</dbReference>
<dbReference type="AlphaFoldDB" id="A0A0E9QNU0"/>
<accession>A0A0E9QNU0</accession>
<reference evidence="1" key="2">
    <citation type="journal article" date="2015" name="Fish Shellfish Immunol.">
        <title>Early steps in the European eel (Anguilla anguilla)-Vibrio vulnificus interaction in the gills: Role of the RtxA13 toxin.</title>
        <authorList>
            <person name="Callol A."/>
            <person name="Pajuelo D."/>
            <person name="Ebbesson L."/>
            <person name="Teles M."/>
            <person name="MacKenzie S."/>
            <person name="Amaro C."/>
        </authorList>
    </citation>
    <scope>NUCLEOTIDE SEQUENCE</scope>
</reference>
<name>A0A0E9QNU0_ANGAN</name>
<reference evidence="1" key="1">
    <citation type="submission" date="2014-11" db="EMBL/GenBank/DDBJ databases">
        <authorList>
            <person name="Amaro Gonzalez C."/>
        </authorList>
    </citation>
    <scope>NUCLEOTIDE SEQUENCE</scope>
</reference>
<evidence type="ECO:0000313" key="1">
    <source>
        <dbReference type="EMBL" id="JAH17723.1"/>
    </source>
</evidence>
<protein>
    <submittedName>
        <fullName evidence="1">Uncharacterized protein</fullName>
    </submittedName>
</protein>
<proteinExistence type="predicted"/>
<organism evidence="1">
    <name type="scientific">Anguilla anguilla</name>
    <name type="common">European freshwater eel</name>
    <name type="synonym">Muraena anguilla</name>
    <dbReference type="NCBI Taxonomy" id="7936"/>
    <lineage>
        <taxon>Eukaryota</taxon>
        <taxon>Metazoa</taxon>
        <taxon>Chordata</taxon>
        <taxon>Craniata</taxon>
        <taxon>Vertebrata</taxon>
        <taxon>Euteleostomi</taxon>
        <taxon>Actinopterygii</taxon>
        <taxon>Neopterygii</taxon>
        <taxon>Teleostei</taxon>
        <taxon>Anguilliformes</taxon>
        <taxon>Anguillidae</taxon>
        <taxon>Anguilla</taxon>
    </lineage>
</organism>